<proteinExistence type="predicted"/>
<dbReference type="Gene3D" id="2.60.120.620">
    <property type="entry name" value="q2cbj1_9rhob like domain"/>
    <property type="match status" value="1"/>
</dbReference>
<dbReference type="SUPFAM" id="SSF51197">
    <property type="entry name" value="Clavaminate synthase-like"/>
    <property type="match status" value="1"/>
</dbReference>
<evidence type="ECO:0000313" key="1">
    <source>
        <dbReference type="EMBL" id="CAE7279724.1"/>
    </source>
</evidence>
<dbReference type="OrthoDB" id="536948at2759"/>
<reference evidence="1" key="1">
    <citation type="submission" date="2021-02" db="EMBL/GenBank/DDBJ databases">
        <authorList>
            <person name="Dougan E. K."/>
            <person name="Rhodes N."/>
            <person name="Thang M."/>
            <person name="Chan C."/>
        </authorList>
    </citation>
    <scope>NUCLEOTIDE SEQUENCE</scope>
</reference>
<keyword evidence="2" id="KW-1185">Reference proteome</keyword>
<gene>
    <name evidence="1" type="ORF">SPIL2461_LOCUS6266</name>
</gene>
<comment type="caution">
    <text evidence="1">The sequence shown here is derived from an EMBL/GenBank/DDBJ whole genome shotgun (WGS) entry which is preliminary data.</text>
</comment>
<dbReference type="EMBL" id="CAJNIZ010009335">
    <property type="protein sequence ID" value="CAE7279724.1"/>
    <property type="molecule type" value="Genomic_DNA"/>
</dbReference>
<name>A0A812MYH3_SYMPI</name>
<accession>A0A812MYH3</accession>
<dbReference type="AlphaFoldDB" id="A0A812MYH3"/>
<sequence>MEEPKSTLPSFRCEIVEDESCLGDGQGSDNLARGKALFDQESLSAFVFSSAMEAPLAAARQRWQDAGAVEVASAGAVGWEPQGAGVDARQARQAVFSPLGRLLFDLDADVLGLTGPKAFGPPSKLPTGGMEIYSALERDGALELGDVNLPPELQAEALSALTRGPALSAARPKLPALETWLRTNLALASAVAAYLGGRAVLHGYKVVHLPSTLTTKEFISAHWHHDRAGRRLKLFLRLNDVDPLEGHPTQVALGSHRLSYYWHEEFEQSRYADLYVRSHFETLRLAGRKGTGYIFDTNTIHKGTPEGSQSRDVIVVEYHHAAKCGLISSLGLNIPCPSGDQKALNWYFDLTEGKVRWIPENLEEAAEEEKTSGKRDLAHALCDKLVATRLQRSLGWDANGQLKDGLHAQILMEKPSFVRIDREARRPDSNAWFGEESKRIPLK</sequence>
<organism evidence="1 2">
    <name type="scientific">Symbiodinium pilosum</name>
    <name type="common">Dinoflagellate</name>
    <dbReference type="NCBI Taxonomy" id="2952"/>
    <lineage>
        <taxon>Eukaryota</taxon>
        <taxon>Sar</taxon>
        <taxon>Alveolata</taxon>
        <taxon>Dinophyceae</taxon>
        <taxon>Suessiales</taxon>
        <taxon>Symbiodiniaceae</taxon>
        <taxon>Symbiodinium</taxon>
    </lineage>
</organism>
<dbReference type="Proteomes" id="UP000649617">
    <property type="component" value="Unassembled WGS sequence"/>
</dbReference>
<protein>
    <submittedName>
        <fullName evidence="1">Uncharacterized protein</fullName>
    </submittedName>
</protein>
<evidence type="ECO:0000313" key="2">
    <source>
        <dbReference type="Proteomes" id="UP000649617"/>
    </source>
</evidence>